<feature type="transmembrane region" description="Helical" evidence="1">
    <location>
        <begin position="194"/>
        <end position="214"/>
    </location>
</feature>
<organism evidence="2 3">
    <name type="scientific">Croceivirga thetidis</name>
    <dbReference type="NCBI Taxonomy" id="2721623"/>
    <lineage>
        <taxon>Bacteria</taxon>
        <taxon>Pseudomonadati</taxon>
        <taxon>Bacteroidota</taxon>
        <taxon>Flavobacteriia</taxon>
        <taxon>Flavobacteriales</taxon>
        <taxon>Flavobacteriaceae</taxon>
        <taxon>Croceivirga</taxon>
    </lineage>
</organism>
<protein>
    <submittedName>
        <fullName evidence="2">Uncharacterized protein</fullName>
    </submittedName>
</protein>
<evidence type="ECO:0000256" key="1">
    <source>
        <dbReference type="SAM" id="Phobius"/>
    </source>
</evidence>
<keyword evidence="1" id="KW-0812">Transmembrane</keyword>
<feature type="transmembrane region" description="Helical" evidence="1">
    <location>
        <begin position="96"/>
        <end position="115"/>
    </location>
</feature>
<name>A0ABX1GSZ4_9FLAO</name>
<evidence type="ECO:0000313" key="2">
    <source>
        <dbReference type="EMBL" id="NKI33083.1"/>
    </source>
</evidence>
<keyword evidence="1" id="KW-1133">Transmembrane helix</keyword>
<gene>
    <name evidence="2" type="ORF">HCU67_14085</name>
</gene>
<proteinExistence type="predicted"/>
<feature type="transmembrane region" description="Helical" evidence="1">
    <location>
        <begin position="6"/>
        <end position="24"/>
    </location>
</feature>
<dbReference type="Proteomes" id="UP000718451">
    <property type="component" value="Unassembled WGS sequence"/>
</dbReference>
<dbReference type="RefSeq" id="WP_168553233.1">
    <property type="nucleotide sequence ID" value="NZ_JAAWWL010000002.1"/>
</dbReference>
<feature type="transmembrane region" description="Helical" evidence="1">
    <location>
        <begin position="121"/>
        <end position="140"/>
    </location>
</feature>
<accession>A0ABX1GSZ4</accession>
<comment type="caution">
    <text evidence="2">The sequence shown here is derived from an EMBL/GenBank/DDBJ whole genome shotgun (WGS) entry which is preliminary data.</text>
</comment>
<feature type="transmembrane region" description="Helical" evidence="1">
    <location>
        <begin position="31"/>
        <end position="50"/>
    </location>
</feature>
<sequence length="220" mass="26933">MIPYYIIFYFIALVASLVTFKKYFDTPLKIFPLLIAYTFFNEILGYFVLFYEEFSFFDEEEYSWHTVIIYNIYDIFFYTYLYWLYYKLLKDAKNRLLVKVFAAITLVAVLISLFFQDPFHSGLYFANCLACIFIIIIISLHFQQLYRLNKTQPSRYNHMIWFNIGMLVFHFFYPFYVLNGYHNVEFFLEYNLRLILWWAISIMYVFFIIGFLLGKRPYFG</sequence>
<keyword evidence="3" id="KW-1185">Reference proteome</keyword>
<keyword evidence="1" id="KW-0472">Membrane</keyword>
<feature type="transmembrane region" description="Helical" evidence="1">
    <location>
        <begin position="62"/>
        <end position="84"/>
    </location>
</feature>
<reference evidence="2 3" key="1">
    <citation type="submission" date="2020-04" db="EMBL/GenBank/DDBJ databases">
        <authorList>
            <person name="Yoon J."/>
        </authorList>
    </citation>
    <scope>NUCLEOTIDE SEQUENCE [LARGE SCALE GENOMIC DNA]</scope>
    <source>
        <strain evidence="2 3">DJ-13</strain>
    </source>
</reference>
<dbReference type="EMBL" id="JAAWWL010000002">
    <property type="protein sequence ID" value="NKI33083.1"/>
    <property type="molecule type" value="Genomic_DNA"/>
</dbReference>
<evidence type="ECO:0000313" key="3">
    <source>
        <dbReference type="Proteomes" id="UP000718451"/>
    </source>
</evidence>
<feature type="transmembrane region" description="Helical" evidence="1">
    <location>
        <begin position="160"/>
        <end position="182"/>
    </location>
</feature>